<dbReference type="InterPro" id="IPR020843">
    <property type="entry name" value="ER"/>
</dbReference>
<name>A0A4V3A3Q3_9LACO</name>
<dbReference type="GO" id="GO:0016491">
    <property type="term" value="F:oxidoreductase activity"/>
    <property type="evidence" value="ECO:0007669"/>
    <property type="project" value="InterPro"/>
</dbReference>
<dbReference type="PANTHER" id="PTHR11695">
    <property type="entry name" value="ALCOHOL DEHYDROGENASE RELATED"/>
    <property type="match status" value="1"/>
</dbReference>
<dbReference type="STRING" id="1122149.FD44_GL001489"/>
<dbReference type="SUPFAM" id="SSF51735">
    <property type="entry name" value="NAD(P)-binding Rossmann-fold domains"/>
    <property type="match status" value="1"/>
</dbReference>
<dbReference type="EMBL" id="PUFO01000066">
    <property type="protein sequence ID" value="TDG75455.1"/>
    <property type="molecule type" value="Genomic_DNA"/>
</dbReference>
<dbReference type="RefSeq" id="WP_010620212.1">
    <property type="nucleotide sequence ID" value="NZ_PUFO01000066.1"/>
</dbReference>
<organism evidence="2 3">
    <name type="scientific">Secundilactobacillus malefermentans</name>
    <dbReference type="NCBI Taxonomy" id="176292"/>
    <lineage>
        <taxon>Bacteria</taxon>
        <taxon>Bacillati</taxon>
        <taxon>Bacillota</taxon>
        <taxon>Bacilli</taxon>
        <taxon>Lactobacillales</taxon>
        <taxon>Lactobacillaceae</taxon>
        <taxon>Secundilactobacillus</taxon>
    </lineage>
</organism>
<dbReference type="InterPro" id="IPR013154">
    <property type="entry name" value="ADH-like_N"/>
</dbReference>
<dbReference type="InterPro" id="IPR050700">
    <property type="entry name" value="YIM1/Zinc_Alcohol_DH_Fams"/>
</dbReference>
<dbReference type="PANTHER" id="PTHR11695:SF294">
    <property type="entry name" value="RETICULON-4-INTERACTING PROTEIN 1, MITOCHONDRIAL"/>
    <property type="match status" value="1"/>
</dbReference>
<evidence type="ECO:0000259" key="1">
    <source>
        <dbReference type="SMART" id="SM00829"/>
    </source>
</evidence>
<gene>
    <name evidence="2" type="ORF">C5L31_000329</name>
</gene>
<comment type="caution">
    <text evidence="2">The sequence shown here is derived from an EMBL/GenBank/DDBJ whole genome shotgun (WGS) entry which is preliminary data.</text>
</comment>
<dbReference type="Pfam" id="PF08240">
    <property type="entry name" value="ADH_N"/>
    <property type="match status" value="1"/>
</dbReference>
<dbReference type="SMART" id="SM00829">
    <property type="entry name" value="PKS_ER"/>
    <property type="match status" value="1"/>
</dbReference>
<dbReference type="Gene3D" id="3.40.50.720">
    <property type="entry name" value="NAD(P)-binding Rossmann-like Domain"/>
    <property type="match status" value="1"/>
</dbReference>
<dbReference type="Pfam" id="PF13602">
    <property type="entry name" value="ADH_zinc_N_2"/>
    <property type="match status" value="1"/>
</dbReference>
<dbReference type="InterPro" id="IPR011032">
    <property type="entry name" value="GroES-like_sf"/>
</dbReference>
<sequence length="333" mass="36633">MKAAQISRYSKQIDVDVNEISVPSIKANEVRVKVKAAAVNPLEMLIMSGSIRLIQDYKFPQTLGNEISGIVDQVGAAVSEFKKGDSVYGRLPASQIGGFADYVAVNAQAIWHMPQNLDFDQAAAAPLTGLTAYQAFHEELRAQSGETVFIPGGSGSFGQMAVPIAKAMGLKVIVSGSGRAKEEMLAMGVDTYLNYKTENYWELVSDVDYVIDTLGANEIERELSVLRPGGKLVSLKAGPNKQFAVSNHFSWWKQLLFSLVDSKIDKLAKKSDVEYRFIFVRADGNQLREITKIIEENDIKPAVNPREFKIQDINEALNLVRKGSANGKVIIKF</sequence>
<keyword evidence="3" id="KW-1185">Reference proteome</keyword>
<evidence type="ECO:0000313" key="3">
    <source>
        <dbReference type="Proteomes" id="UP000294854"/>
    </source>
</evidence>
<dbReference type="CDD" id="cd05289">
    <property type="entry name" value="MDR_like_2"/>
    <property type="match status" value="1"/>
</dbReference>
<reference evidence="2 3" key="1">
    <citation type="journal article" date="2019" name="Appl. Microbiol. Biotechnol.">
        <title>Uncovering carbohydrate metabolism through a genotype-phenotype association study of 56 lactic acid bacteria genomes.</title>
        <authorList>
            <person name="Buron-Moles G."/>
            <person name="Chailyan A."/>
            <person name="Dolejs I."/>
            <person name="Forster J."/>
            <person name="Miks M.H."/>
        </authorList>
    </citation>
    <scope>NUCLEOTIDE SEQUENCE [LARGE SCALE GENOMIC DNA]</scope>
    <source>
        <strain evidence="2 3">ATCC 49373</strain>
    </source>
</reference>
<feature type="domain" description="Enoyl reductase (ER)" evidence="1">
    <location>
        <begin position="12"/>
        <end position="331"/>
    </location>
</feature>
<dbReference type="Proteomes" id="UP000294854">
    <property type="component" value="Unassembled WGS sequence"/>
</dbReference>
<dbReference type="Gene3D" id="3.90.180.10">
    <property type="entry name" value="Medium-chain alcohol dehydrogenases, catalytic domain"/>
    <property type="match status" value="1"/>
</dbReference>
<proteinExistence type="predicted"/>
<dbReference type="AlphaFoldDB" id="A0A4V3A3Q3"/>
<dbReference type="OrthoDB" id="9792162at2"/>
<dbReference type="SUPFAM" id="SSF50129">
    <property type="entry name" value="GroES-like"/>
    <property type="match status" value="1"/>
</dbReference>
<dbReference type="InterPro" id="IPR036291">
    <property type="entry name" value="NAD(P)-bd_dom_sf"/>
</dbReference>
<protein>
    <recommendedName>
        <fullName evidence="1">Enoyl reductase (ER) domain-containing protein</fullName>
    </recommendedName>
</protein>
<evidence type="ECO:0000313" key="2">
    <source>
        <dbReference type="EMBL" id="TDG75455.1"/>
    </source>
</evidence>
<accession>A0A4V3A3Q3</accession>